<dbReference type="EC" id="3.5.1.122" evidence="4 8"/>
<evidence type="ECO:0000256" key="4">
    <source>
        <dbReference type="ARBA" id="ARBA00012718"/>
    </source>
</evidence>
<evidence type="ECO:0000256" key="2">
    <source>
        <dbReference type="ARBA" id="ARBA00008985"/>
    </source>
</evidence>
<keyword evidence="11" id="KW-1185">Reference proteome</keyword>
<dbReference type="Pfam" id="PF09764">
    <property type="entry name" value="Nt_Gln_amidase"/>
    <property type="match status" value="1"/>
</dbReference>
<name>A0AAW0NDC1_9GOBI</name>
<evidence type="ECO:0000256" key="8">
    <source>
        <dbReference type="RuleBase" id="RU367082"/>
    </source>
</evidence>
<dbReference type="GO" id="GO:0070773">
    <property type="term" value="F:protein-N-terminal glutamine amidohydrolase activity"/>
    <property type="evidence" value="ECO:0007669"/>
    <property type="project" value="UniProtKB-UniRule"/>
</dbReference>
<sequence>MKTPRREDCVYTSCYCEENVWHLCSWFRSEAEVLLKELKVLFISNDQRTVPLWKQKSGRADFPVIWPLVFDLDSVLDFPCSLQEYFGPSSEIGPGPAASVPQVCLVLQVCVTETKSNLQTFIQMKEDLDLGRVFSLTDFMIQFNLDLNRSEPV</sequence>
<gene>
    <name evidence="10" type="ORF">WMY93_019099</name>
</gene>
<evidence type="ECO:0000256" key="3">
    <source>
        <dbReference type="ARBA" id="ARBA00011245"/>
    </source>
</evidence>
<evidence type="ECO:0000256" key="1">
    <source>
        <dbReference type="ARBA" id="ARBA00002022"/>
    </source>
</evidence>
<dbReference type="InterPro" id="IPR037132">
    <property type="entry name" value="N_Gln_amidohydro_ab_roll_sf"/>
</dbReference>
<dbReference type="Gene3D" id="3.10.620.10">
    <property type="entry name" value="Protein N-terminal glutamine amidohydrolase, alpha beta roll"/>
    <property type="match status" value="1"/>
</dbReference>
<dbReference type="EMBL" id="JBBPFD010000014">
    <property type="protein sequence ID" value="KAK7898246.1"/>
    <property type="molecule type" value="Genomic_DNA"/>
</dbReference>
<comment type="catalytic activity">
    <reaction evidence="7 8">
        <text>N-terminal L-glutaminyl-[protein] + H2O = N-terminal L-glutamyl-[protein] + NH4(+)</text>
        <dbReference type="Rhea" id="RHEA:50680"/>
        <dbReference type="Rhea" id="RHEA-COMP:12668"/>
        <dbReference type="Rhea" id="RHEA-COMP:12777"/>
        <dbReference type="ChEBI" id="CHEBI:15377"/>
        <dbReference type="ChEBI" id="CHEBI:28938"/>
        <dbReference type="ChEBI" id="CHEBI:64721"/>
        <dbReference type="ChEBI" id="CHEBI:64722"/>
        <dbReference type="EC" id="3.5.1.122"/>
    </reaction>
</comment>
<dbReference type="GO" id="GO:0008418">
    <property type="term" value="F:protein-N-terminal asparagine amidohydrolase activity"/>
    <property type="evidence" value="ECO:0007669"/>
    <property type="project" value="UniProtKB-UniRule"/>
</dbReference>
<proteinExistence type="inferred from homology"/>
<comment type="similarity">
    <text evidence="2 8">Belongs to the NTAQ1 family.</text>
</comment>
<evidence type="ECO:0000313" key="11">
    <source>
        <dbReference type="Proteomes" id="UP001460270"/>
    </source>
</evidence>
<reference evidence="11" key="1">
    <citation type="submission" date="2024-04" db="EMBL/GenBank/DDBJ databases">
        <title>Salinicola lusitanus LLJ914,a marine bacterium isolated from the Okinawa Trough.</title>
        <authorList>
            <person name="Li J."/>
        </authorList>
    </citation>
    <scope>NUCLEOTIDE SEQUENCE [LARGE SCALE GENOMIC DNA]</scope>
</reference>
<dbReference type="AlphaFoldDB" id="A0AAW0NDC1"/>
<comment type="subunit">
    <text evidence="3 8">Monomer.</text>
</comment>
<accession>A0AAW0NDC1</accession>
<organism evidence="10 11">
    <name type="scientific">Mugilogobius chulae</name>
    <name type="common">yellowstripe goby</name>
    <dbReference type="NCBI Taxonomy" id="88201"/>
    <lineage>
        <taxon>Eukaryota</taxon>
        <taxon>Metazoa</taxon>
        <taxon>Chordata</taxon>
        <taxon>Craniata</taxon>
        <taxon>Vertebrata</taxon>
        <taxon>Euteleostomi</taxon>
        <taxon>Actinopterygii</taxon>
        <taxon>Neopterygii</taxon>
        <taxon>Teleostei</taxon>
        <taxon>Neoteleostei</taxon>
        <taxon>Acanthomorphata</taxon>
        <taxon>Gobiaria</taxon>
        <taxon>Gobiiformes</taxon>
        <taxon>Gobioidei</taxon>
        <taxon>Gobiidae</taxon>
        <taxon>Gobionellinae</taxon>
        <taxon>Mugilogobius</taxon>
    </lineage>
</organism>
<dbReference type="InterPro" id="IPR039733">
    <property type="entry name" value="NTAQ1"/>
</dbReference>
<comment type="function">
    <text evidence="1">Mediates the side-chain deamidation of N-terminal glutamine residues to glutamate, an important step in N-end rule pathway of protein degradation. Conversion of the resulting N-terminal glutamine to glutamate renders the protein susceptible to arginylation, polyubiquitination and degradation as specified by the N-end rule. Does not act on substrates with internal or C-terminal glutamine and does not act on non-glutamine residues in any position. Does not deaminate acetylated N-terminal glutamine. With the exception of proline, all tested second-position residues on substrate peptides do not greatly influence the activity. In contrast, a proline at position 2, virtually abolishes deamidation of N-terminal glutamine.</text>
</comment>
<dbReference type="InterPro" id="IPR023128">
    <property type="entry name" value="Prot_N_Gln_amidohydro_ab_roll"/>
</dbReference>
<evidence type="ECO:0000256" key="5">
    <source>
        <dbReference type="ARBA" id="ARBA00021247"/>
    </source>
</evidence>
<dbReference type="GO" id="GO:0005829">
    <property type="term" value="C:cytosol"/>
    <property type="evidence" value="ECO:0007669"/>
    <property type="project" value="TreeGrafter"/>
</dbReference>
<protein>
    <recommendedName>
        <fullName evidence="5 8">Protein N-terminal glutamine amidohydrolase</fullName>
        <ecNumber evidence="4 8">3.5.1.122</ecNumber>
    </recommendedName>
    <alternativeName>
        <fullName evidence="8">Protein NH2-terminal glutamine deamidase</fullName>
    </alternativeName>
</protein>
<dbReference type="Proteomes" id="UP001460270">
    <property type="component" value="Unassembled WGS sequence"/>
</dbReference>
<feature type="domain" description="Protein N-terminal glutamine amidohydrolase alpha beta roll" evidence="9">
    <location>
        <begin position="11"/>
        <end position="86"/>
    </location>
</feature>
<evidence type="ECO:0000256" key="6">
    <source>
        <dbReference type="ARBA" id="ARBA00022801"/>
    </source>
</evidence>
<dbReference type="GO" id="GO:0005634">
    <property type="term" value="C:nucleus"/>
    <property type="evidence" value="ECO:0007669"/>
    <property type="project" value="TreeGrafter"/>
</dbReference>
<evidence type="ECO:0000256" key="7">
    <source>
        <dbReference type="ARBA" id="ARBA00048768"/>
    </source>
</evidence>
<evidence type="ECO:0000313" key="10">
    <source>
        <dbReference type="EMBL" id="KAK7898246.1"/>
    </source>
</evidence>
<keyword evidence="6 8" id="KW-0378">Hydrolase</keyword>
<dbReference type="PANTHER" id="PTHR13035:SF0">
    <property type="entry name" value="PROTEIN N-TERMINAL GLUTAMINE AMIDOHYDROLASE"/>
    <property type="match status" value="1"/>
</dbReference>
<dbReference type="PANTHER" id="PTHR13035">
    <property type="entry name" value="PROTEIN N-TERMINAL GLUTAMINE AMIDOHYDROLASE"/>
    <property type="match status" value="1"/>
</dbReference>
<evidence type="ECO:0000259" key="9">
    <source>
        <dbReference type="Pfam" id="PF09764"/>
    </source>
</evidence>
<comment type="caution">
    <text evidence="10">The sequence shown here is derived from an EMBL/GenBank/DDBJ whole genome shotgun (WGS) entry which is preliminary data.</text>
</comment>